<evidence type="ECO:0000256" key="22">
    <source>
        <dbReference type="ARBA" id="ARBA00032743"/>
    </source>
</evidence>
<dbReference type="EMBL" id="RMBX01000015">
    <property type="protein sequence ID" value="RPD38467.1"/>
    <property type="molecule type" value="Genomic_DNA"/>
</dbReference>
<dbReference type="PANTHER" id="PTHR46382:SF1">
    <property type="entry name" value="PHOSPHATIDATE CYTIDYLYLTRANSFERASE"/>
    <property type="match status" value="1"/>
</dbReference>
<protein>
    <recommendedName>
        <fullName evidence="7">Phosphatidate cytidylyltransferase</fullName>
        <ecNumber evidence="6">2.7.7.41</ecNumber>
    </recommendedName>
    <alternativeName>
        <fullName evidence="20">CDP-DAG synthase</fullName>
    </alternativeName>
    <alternativeName>
        <fullName evidence="22">CDP-DG synthase</fullName>
    </alternativeName>
    <alternativeName>
        <fullName evidence="18">CDP-diacylglycerol synthase</fullName>
    </alternativeName>
    <alternativeName>
        <fullName evidence="21">CDP-diglyceride pyrophosphorylase</fullName>
    </alternativeName>
    <alternativeName>
        <fullName evidence="23">CDP-diglyceride synthase</fullName>
    </alternativeName>
    <alternativeName>
        <fullName evidence="19">CTP:phosphatidate cytidylyltransferase</fullName>
    </alternativeName>
</protein>
<keyword evidence="10 25" id="KW-0808">Transferase</keyword>
<evidence type="ECO:0000256" key="15">
    <source>
        <dbReference type="ARBA" id="ARBA00023136"/>
    </source>
</evidence>
<comment type="subcellular location">
    <subcellularLocation>
        <location evidence="2">Cell membrane</location>
        <topology evidence="2">Multi-pass membrane protein</topology>
    </subcellularLocation>
</comment>
<dbReference type="OrthoDB" id="9799199at2"/>
<dbReference type="GO" id="GO:0004605">
    <property type="term" value="F:phosphatidate cytidylyltransferase activity"/>
    <property type="evidence" value="ECO:0007669"/>
    <property type="project" value="UniProtKB-EC"/>
</dbReference>
<feature type="transmembrane region" description="Helical" evidence="24">
    <location>
        <begin position="286"/>
        <end position="308"/>
    </location>
</feature>
<feature type="transmembrane region" description="Helical" evidence="24">
    <location>
        <begin position="119"/>
        <end position="138"/>
    </location>
</feature>
<dbReference type="GO" id="GO:0016024">
    <property type="term" value="P:CDP-diacylglycerol biosynthetic process"/>
    <property type="evidence" value="ECO:0007669"/>
    <property type="project" value="TreeGrafter"/>
</dbReference>
<keyword evidence="8" id="KW-1003">Cell membrane</keyword>
<evidence type="ECO:0000256" key="20">
    <source>
        <dbReference type="ARBA" id="ARBA00032253"/>
    </source>
</evidence>
<dbReference type="PANTHER" id="PTHR46382">
    <property type="entry name" value="PHOSPHATIDATE CYTIDYLYLTRANSFERASE"/>
    <property type="match status" value="1"/>
</dbReference>
<evidence type="ECO:0000256" key="3">
    <source>
        <dbReference type="ARBA" id="ARBA00005119"/>
    </source>
</evidence>
<feature type="transmembrane region" description="Helical" evidence="24">
    <location>
        <begin position="215"/>
        <end position="234"/>
    </location>
</feature>
<comment type="caution">
    <text evidence="25">The sequence shown here is derived from an EMBL/GenBank/DDBJ whole genome shotgun (WGS) entry which is preliminary data.</text>
</comment>
<evidence type="ECO:0000256" key="5">
    <source>
        <dbReference type="ARBA" id="ARBA00010185"/>
    </source>
</evidence>
<gene>
    <name evidence="25" type="ORF">EG028_24675</name>
</gene>
<evidence type="ECO:0000256" key="23">
    <source>
        <dbReference type="ARBA" id="ARBA00033406"/>
    </source>
</evidence>
<reference evidence="26" key="1">
    <citation type="submission" date="2018-11" db="EMBL/GenBank/DDBJ databases">
        <title>Chitinophaga lutea sp.nov., isolate from arsenic contaminated soil.</title>
        <authorList>
            <person name="Zong Y."/>
        </authorList>
    </citation>
    <scope>NUCLEOTIDE SEQUENCE [LARGE SCALE GENOMIC DNA]</scope>
    <source>
        <strain evidence="26">YLT18</strain>
    </source>
</reference>
<evidence type="ECO:0000256" key="17">
    <source>
        <dbReference type="ARBA" id="ARBA00023264"/>
    </source>
</evidence>
<name>A0A3N4MAN8_9BACT</name>
<evidence type="ECO:0000313" key="25">
    <source>
        <dbReference type="EMBL" id="RPD38467.1"/>
    </source>
</evidence>
<evidence type="ECO:0000256" key="1">
    <source>
        <dbReference type="ARBA" id="ARBA00001698"/>
    </source>
</evidence>
<evidence type="ECO:0000256" key="13">
    <source>
        <dbReference type="ARBA" id="ARBA00022989"/>
    </source>
</evidence>
<dbReference type="Pfam" id="PF01148">
    <property type="entry name" value="CTP_transf_1"/>
    <property type="match status" value="1"/>
</dbReference>
<feature type="transmembrane region" description="Helical" evidence="24">
    <location>
        <begin position="12"/>
        <end position="40"/>
    </location>
</feature>
<comment type="catalytic activity">
    <reaction evidence="1">
        <text>a 1,2-diacyl-sn-glycero-3-phosphate + CTP + H(+) = a CDP-1,2-diacyl-sn-glycerol + diphosphate</text>
        <dbReference type="Rhea" id="RHEA:16229"/>
        <dbReference type="ChEBI" id="CHEBI:15378"/>
        <dbReference type="ChEBI" id="CHEBI:33019"/>
        <dbReference type="ChEBI" id="CHEBI:37563"/>
        <dbReference type="ChEBI" id="CHEBI:58332"/>
        <dbReference type="ChEBI" id="CHEBI:58608"/>
        <dbReference type="EC" id="2.7.7.41"/>
    </reaction>
</comment>
<organism evidence="25 26">
    <name type="scientific">Chitinophaga barathri</name>
    <dbReference type="NCBI Taxonomy" id="1647451"/>
    <lineage>
        <taxon>Bacteria</taxon>
        <taxon>Pseudomonadati</taxon>
        <taxon>Bacteroidota</taxon>
        <taxon>Chitinophagia</taxon>
        <taxon>Chitinophagales</taxon>
        <taxon>Chitinophagaceae</taxon>
        <taxon>Chitinophaga</taxon>
    </lineage>
</organism>
<evidence type="ECO:0000256" key="4">
    <source>
        <dbReference type="ARBA" id="ARBA00005189"/>
    </source>
</evidence>
<comment type="pathway">
    <text evidence="3">Phospholipid metabolism; CDP-diacylglycerol biosynthesis; CDP-diacylglycerol from sn-glycerol 3-phosphate: step 3/3.</text>
</comment>
<evidence type="ECO:0000256" key="9">
    <source>
        <dbReference type="ARBA" id="ARBA00022516"/>
    </source>
</evidence>
<evidence type="ECO:0000313" key="26">
    <source>
        <dbReference type="Proteomes" id="UP000279089"/>
    </source>
</evidence>
<evidence type="ECO:0000256" key="6">
    <source>
        <dbReference type="ARBA" id="ARBA00012487"/>
    </source>
</evidence>
<dbReference type="RefSeq" id="WP_120518964.1">
    <property type="nucleotide sequence ID" value="NZ_QXZY01000015.1"/>
</dbReference>
<evidence type="ECO:0000256" key="10">
    <source>
        <dbReference type="ARBA" id="ARBA00022679"/>
    </source>
</evidence>
<evidence type="ECO:0000256" key="7">
    <source>
        <dbReference type="ARBA" id="ARBA00019373"/>
    </source>
</evidence>
<comment type="pathway">
    <text evidence="4">Lipid metabolism.</text>
</comment>
<comment type="similarity">
    <text evidence="5">Belongs to the CDS family.</text>
</comment>
<keyword evidence="9" id="KW-0444">Lipid biosynthesis</keyword>
<dbReference type="Proteomes" id="UP000279089">
    <property type="component" value="Unassembled WGS sequence"/>
</dbReference>
<keyword evidence="12 25" id="KW-0548">Nucleotidyltransferase</keyword>
<keyword evidence="15 24" id="KW-0472">Membrane</keyword>
<keyword evidence="13 24" id="KW-1133">Transmembrane helix</keyword>
<evidence type="ECO:0000256" key="2">
    <source>
        <dbReference type="ARBA" id="ARBA00004651"/>
    </source>
</evidence>
<feature type="transmembrane region" description="Helical" evidence="24">
    <location>
        <begin position="174"/>
        <end position="194"/>
    </location>
</feature>
<evidence type="ECO:0000256" key="24">
    <source>
        <dbReference type="SAM" id="Phobius"/>
    </source>
</evidence>
<sequence>MKTFITRTITALFFVAIMLGGILWNELSFFLLFFLINFFALREYMKLVRLMDSDYGEVSPWHRVGLLIAGCAVMMAVTDRHFGGSGVTMGEIGFVLAFIFILLLPLGEILMSKNFSLKTIGYSMLGLIYVTAPLSMMVDLRLVPFSYSVIPGWHTTIYPDTVPHWTGYAGSEGILIPLLLIIFIWINDTMAYIVGSLIGRTPFFPSISPKKTIEGTVGGMILAIAAAGVFGYFWGAERFGLAWPHWVALAFIAAIFGTAGDLLESRLKRLAGVKDSGKIMPGHGGFLDRFDSLLVAAPFAWIYVSLFVR</sequence>
<dbReference type="GO" id="GO:0005886">
    <property type="term" value="C:plasma membrane"/>
    <property type="evidence" value="ECO:0007669"/>
    <property type="project" value="UniProtKB-SubCell"/>
</dbReference>
<keyword evidence="11 24" id="KW-0812">Transmembrane</keyword>
<evidence type="ECO:0000256" key="18">
    <source>
        <dbReference type="ARBA" id="ARBA00029893"/>
    </source>
</evidence>
<accession>A0A3N4MAN8</accession>
<keyword evidence="17" id="KW-1208">Phospholipid metabolism</keyword>
<evidence type="ECO:0000256" key="14">
    <source>
        <dbReference type="ARBA" id="ARBA00023098"/>
    </source>
</evidence>
<evidence type="ECO:0000256" key="16">
    <source>
        <dbReference type="ARBA" id="ARBA00023209"/>
    </source>
</evidence>
<keyword evidence="14" id="KW-0443">Lipid metabolism</keyword>
<evidence type="ECO:0000256" key="8">
    <source>
        <dbReference type="ARBA" id="ARBA00022475"/>
    </source>
</evidence>
<keyword evidence="26" id="KW-1185">Reference proteome</keyword>
<evidence type="ECO:0000256" key="19">
    <source>
        <dbReference type="ARBA" id="ARBA00031825"/>
    </source>
</evidence>
<proteinExistence type="inferred from homology"/>
<evidence type="ECO:0000256" key="21">
    <source>
        <dbReference type="ARBA" id="ARBA00032396"/>
    </source>
</evidence>
<evidence type="ECO:0000256" key="11">
    <source>
        <dbReference type="ARBA" id="ARBA00022692"/>
    </source>
</evidence>
<feature type="transmembrane region" description="Helical" evidence="24">
    <location>
        <begin position="246"/>
        <end position="265"/>
    </location>
</feature>
<keyword evidence="16" id="KW-0594">Phospholipid biosynthesis</keyword>
<dbReference type="EC" id="2.7.7.41" evidence="6"/>
<evidence type="ECO:0000256" key="12">
    <source>
        <dbReference type="ARBA" id="ARBA00022695"/>
    </source>
</evidence>
<dbReference type="AlphaFoldDB" id="A0A3N4MAN8"/>
<feature type="transmembrane region" description="Helical" evidence="24">
    <location>
        <begin position="84"/>
        <end position="107"/>
    </location>
</feature>